<evidence type="ECO:0000313" key="4">
    <source>
        <dbReference type="Proteomes" id="UP001153387"/>
    </source>
</evidence>
<dbReference type="PANTHER" id="PTHR46558:SF4">
    <property type="entry name" value="DNA-BIDING PHAGE PROTEIN"/>
    <property type="match status" value="1"/>
</dbReference>
<dbReference type="InterPro" id="IPR001387">
    <property type="entry name" value="Cro/C1-type_HTH"/>
</dbReference>
<feature type="domain" description="HTH cro/C1-type" evidence="2">
    <location>
        <begin position="10"/>
        <end position="65"/>
    </location>
</feature>
<dbReference type="Pfam" id="PF01381">
    <property type="entry name" value="HTH_3"/>
    <property type="match status" value="1"/>
</dbReference>
<reference evidence="3 4" key="1">
    <citation type="submission" date="2022-10" db="EMBL/GenBank/DDBJ databases">
        <title>Comparative genomic analysis of Cohnella hashimotonis sp. nov., isolated from the International Space Station.</title>
        <authorList>
            <person name="Simpson A."/>
            <person name="Venkateswaran K."/>
        </authorList>
    </citation>
    <scope>NUCLEOTIDE SEQUENCE [LARGE SCALE GENOMIC DNA]</scope>
    <source>
        <strain evidence="3 4">DSM 18997</strain>
    </source>
</reference>
<accession>A0A9X4KSP8</accession>
<dbReference type="CDD" id="cd00093">
    <property type="entry name" value="HTH_XRE"/>
    <property type="match status" value="1"/>
</dbReference>
<keyword evidence="1" id="KW-0238">DNA-binding</keyword>
<dbReference type="Proteomes" id="UP001153387">
    <property type="component" value="Unassembled WGS sequence"/>
</dbReference>
<keyword evidence="4" id="KW-1185">Reference proteome</keyword>
<dbReference type="AlphaFoldDB" id="A0A9X4KSP8"/>
<dbReference type="Gene3D" id="1.10.260.40">
    <property type="entry name" value="lambda repressor-like DNA-binding domains"/>
    <property type="match status" value="1"/>
</dbReference>
<dbReference type="SUPFAM" id="SSF47413">
    <property type="entry name" value="lambda repressor-like DNA-binding domains"/>
    <property type="match status" value="1"/>
</dbReference>
<dbReference type="GO" id="GO:0003677">
    <property type="term" value="F:DNA binding"/>
    <property type="evidence" value="ECO:0007669"/>
    <property type="project" value="UniProtKB-KW"/>
</dbReference>
<dbReference type="EMBL" id="JAPDHZ010000008">
    <property type="protein sequence ID" value="MDG0794865.1"/>
    <property type="molecule type" value="Genomic_DNA"/>
</dbReference>
<protein>
    <submittedName>
        <fullName evidence="3">Helix-turn-helix transcriptional regulator</fullName>
    </submittedName>
</protein>
<comment type="caution">
    <text evidence="3">The sequence shown here is derived from an EMBL/GenBank/DDBJ whole genome shotgun (WGS) entry which is preliminary data.</text>
</comment>
<dbReference type="RefSeq" id="WP_277568586.1">
    <property type="nucleotide sequence ID" value="NZ_JAPDHZ010000008.1"/>
</dbReference>
<evidence type="ECO:0000259" key="2">
    <source>
        <dbReference type="PROSITE" id="PS50943"/>
    </source>
</evidence>
<dbReference type="PANTHER" id="PTHR46558">
    <property type="entry name" value="TRACRIPTIONAL REGULATORY PROTEIN-RELATED-RELATED"/>
    <property type="match status" value="1"/>
</dbReference>
<evidence type="ECO:0000313" key="3">
    <source>
        <dbReference type="EMBL" id="MDG0794865.1"/>
    </source>
</evidence>
<dbReference type="PROSITE" id="PS50943">
    <property type="entry name" value="HTH_CROC1"/>
    <property type="match status" value="1"/>
</dbReference>
<evidence type="ECO:0000256" key="1">
    <source>
        <dbReference type="ARBA" id="ARBA00023125"/>
    </source>
</evidence>
<sequence>MGKNLVGNHIRRLRFNHDEMTQQQLAELTGVTRQTIVALEKGNYSPSLELAFRIARAFKLPLEEVFFYGEDAAE</sequence>
<proteinExistence type="predicted"/>
<organism evidence="3 4">
    <name type="scientific">Cohnella ginsengisoli</name>
    <dbReference type="NCBI Taxonomy" id="425004"/>
    <lineage>
        <taxon>Bacteria</taxon>
        <taxon>Bacillati</taxon>
        <taxon>Bacillota</taxon>
        <taxon>Bacilli</taxon>
        <taxon>Bacillales</taxon>
        <taxon>Paenibacillaceae</taxon>
        <taxon>Cohnella</taxon>
    </lineage>
</organism>
<dbReference type="InterPro" id="IPR010982">
    <property type="entry name" value="Lambda_DNA-bd_dom_sf"/>
</dbReference>
<name>A0A9X4KSP8_9BACL</name>
<dbReference type="SMART" id="SM00530">
    <property type="entry name" value="HTH_XRE"/>
    <property type="match status" value="1"/>
</dbReference>
<gene>
    <name evidence="3" type="ORF">OMP38_31590</name>
</gene>